<dbReference type="RefSeq" id="WP_012173816.1">
    <property type="nucleotide sequence ID" value="NC_009943.1"/>
</dbReference>
<evidence type="ECO:0000313" key="2">
    <source>
        <dbReference type="Proteomes" id="UP000008561"/>
    </source>
</evidence>
<dbReference type="KEGG" id="dol:Dole_0387"/>
<proteinExistence type="predicted"/>
<dbReference type="AlphaFoldDB" id="A8ZT33"/>
<keyword evidence="2" id="KW-1185">Reference proteome</keyword>
<protein>
    <submittedName>
        <fullName evidence="1">Uncharacterized protein</fullName>
    </submittedName>
</protein>
<gene>
    <name evidence="1" type="ordered locus">Dole_0387</name>
</gene>
<dbReference type="HOGENOM" id="CLU_2933871_0_0_7"/>
<reference evidence="1 2" key="1">
    <citation type="submission" date="2007-10" db="EMBL/GenBank/DDBJ databases">
        <title>Complete sequence of Desulfococcus oleovorans Hxd3.</title>
        <authorList>
            <consortium name="US DOE Joint Genome Institute"/>
            <person name="Copeland A."/>
            <person name="Lucas S."/>
            <person name="Lapidus A."/>
            <person name="Barry K."/>
            <person name="Glavina del Rio T."/>
            <person name="Dalin E."/>
            <person name="Tice H."/>
            <person name="Pitluck S."/>
            <person name="Kiss H."/>
            <person name="Brettin T."/>
            <person name="Bruce D."/>
            <person name="Detter J.C."/>
            <person name="Han C."/>
            <person name="Schmutz J."/>
            <person name="Larimer F."/>
            <person name="Land M."/>
            <person name="Hauser L."/>
            <person name="Kyrpides N."/>
            <person name="Kim E."/>
            <person name="Wawrik B."/>
            <person name="Richardson P."/>
        </authorList>
    </citation>
    <scope>NUCLEOTIDE SEQUENCE [LARGE SCALE GENOMIC DNA]</scope>
    <source>
        <strain evidence="2">DSM 6200 / JCM 39069 / Hxd3</strain>
    </source>
</reference>
<dbReference type="EMBL" id="CP000859">
    <property type="protein sequence ID" value="ABW66197.1"/>
    <property type="molecule type" value="Genomic_DNA"/>
</dbReference>
<dbReference type="Proteomes" id="UP000008561">
    <property type="component" value="Chromosome"/>
</dbReference>
<organism evidence="1 2">
    <name type="scientific">Desulfosudis oleivorans (strain DSM 6200 / JCM 39069 / Hxd3)</name>
    <name type="common">Desulfococcus oleovorans</name>
    <dbReference type="NCBI Taxonomy" id="96561"/>
    <lineage>
        <taxon>Bacteria</taxon>
        <taxon>Pseudomonadati</taxon>
        <taxon>Thermodesulfobacteriota</taxon>
        <taxon>Desulfobacteria</taxon>
        <taxon>Desulfobacterales</taxon>
        <taxon>Desulfosudaceae</taxon>
        <taxon>Desulfosudis</taxon>
    </lineage>
</organism>
<name>A8ZT33_DESOH</name>
<evidence type="ECO:0000313" key="1">
    <source>
        <dbReference type="EMBL" id="ABW66197.1"/>
    </source>
</evidence>
<accession>A8ZT33</accession>
<sequence>MYRYEIINEEGRAEGIELLSLMYGALWESTLNRLSHDCDGWLLTLFLEGRRYYIYRLLPS</sequence>